<evidence type="ECO:0000313" key="3">
    <source>
        <dbReference type="EMBL" id="NYD34140.1"/>
    </source>
</evidence>
<name>A0A7Y9DRL5_9PSEU</name>
<keyword evidence="4" id="KW-1185">Reference proteome</keyword>
<dbReference type="AlphaFoldDB" id="A0A7Y9DRL5"/>
<dbReference type="Proteomes" id="UP000535890">
    <property type="component" value="Unassembled WGS sequence"/>
</dbReference>
<comment type="caution">
    <text evidence="3">The sequence shown here is derived from an EMBL/GenBank/DDBJ whole genome shotgun (WGS) entry which is preliminary data.</text>
</comment>
<organism evidence="3 4">
    <name type="scientific">Actinomycetospora corticicola</name>
    <dbReference type="NCBI Taxonomy" id="663602"/>
    <lineage>
        <taxon>Bacteria</taxon>
        <taxon>Bacillati</taxon>
        <taxon>Actinomycetota</taxon>
        <taxon>Actinomycetes</taxon>
        <taxon>Pseudonocardiales</taxon>
        <taxon>Pseudonocardiaceae</taxon>
        <taxon>Actinomycetospora</taxon>
    </lineage>
</organism>
<feature type="compositionally biased region" description="Acidic residues" evidence="1">
    <location>
        <begin position="42"/>
        <end position="56"/>
    </location>
</feature>
<proteinExistence type="predicted"/>
<feature type="domain" description="Excalibur calcium-binding" evidence="2">
    <location>
        <begin position="92"/>
        <end position="131"/>
    </location>
</feature>
<protein>
    <recommendedName>
        <fullName evidence="2">Excalibur calcium-binding domain-containing protein</fullName>
    </recommendedName>
</protein>
<evidence type="ECO:0000259" key="2">
    <source>
        <dbReference type="Pfam" id="PF05901"/>
    </source>
</evidence>
<accession>A0A7Y9DRL5</accession>
<reference evidence="3 4" key="1">
    <citation type="submission" date="2020-07" db="EMBL/GenBank/DDBJ databases">
        <title>Sequencing the genomes of 1000 actinobacteria strains.</title>
        <authorList>
            <person name="Klenk H.-P."/>
        </authorList>
    </citation>
    <scope>NUCLEOTIDE SEQUENCE [LARGE SCALE GENOMIC DNA]</scope>
    <source>
        <strain evidence="3 4">DSM 45772</strain>
    </source>
</reference>
<feature type="region of interest" description="Disordered" evidence="1">
    <location>
        <begin position="1"/>
        <end position="174"/>
    </location>
</feature>
<dbReference type="InterPro" id="IPR008613">
    <property type="entry name" value="Excalibur_Ca-bd_domain"/>
</dbReference>
<gene>
    <name evidence="3" type="ORF">BJ983_000242</name>
</gene>
<dbReference type="EMBL" id="JACCBN010000001">
    <property type="protein sequence ID" value="NYD34140.1"/>
    <property type="molecule type" value="Genomic_DNA"/>
</dbReference>
<dbReference type="Pfam" id="PF05901">
    <property type="entry name" value="Excalibur"/>
    <property type="match status" value="1"/>
</dbReference>
<evidence type="ECO:0000256" key="1">
    <source>
        <dbReference type="SAM" id="MobiDB-lite"/>
    </source>
</evidence>
<evidence type="ECO:0000313" key="4">
    <source>
        <dbReference type="Proteomes" id="UP000535890"/>
    </source>
</evidence>
<sequence length="174" mass="17481">MTTAADDAAKEQARQAAEASLCAEEAPDGAATAPDSQTSDSTSEDPPVEPNTEPDAEPNAKPNAGTPSANRRVVPGNDAPTPKRAGRPAGDRDCADFATQQQAQRYFESIGGSATNNADRLDANGDGVACESLADDGDNQDAEATATGDDGSTAKTSGDQVTEVPEGSAQTGGA</sequence>
<dbReference type="RefSeq" id="WP_179792123.1">
    <property type="nucleotide sequence ID" value="NZ_BAABHP010000012.1"/>
</dbReference>